<comment type="caution">
    <text evidence="1">The sequence shown here is derived from an EMBL/GenBank/DDBJ whole genome shotgun (WGS) entry which is preliminary data.</text>
</comment>
<dbReference type="AlphaFoldDB" id="A0AAD5MEH9"/>
<dbReference type="PANTHER" id="PTHR46406">
    <property type="entry name" value="NITRIC OXIDE-ASSOCIATED PROTEIN 1"/>
    <property type="match status" value="1"/>
</dbReference>
<evidence type="ECO:0000313" key="1">
    <source>
        <dbReference type="EMBL" id="KAJ1346444.1"/>
    </source>
</evidence>
<dbReference type="EMBL" id="JAHQIW010000171">
    <property type="protein sequence ID" value="KAJ1346444.1"/>
    <property type="molecule type" value="Genomic_DNA"/>
</dbReference>
<proteinExistence type="predicted"/>
<evidence type="ECO:0000313" key="2">
    <source>
        <dbReference type="Proteomes" id="UP001196413"/>
    </source>
</evidence>
<reference evidence="1" key="1">
    <citation type="submission" date="2021-06" db="EMBL/GenBank/DDBJ databases">
        <title>Parelaphostrongylus tenuis whole genome reference sequence.</title>
        <authorList>
            <person name="Garwood T.J."/>
            <person name="Larsen P.A."/>
            <person name="Fountain-Jones N.M."/>
            <person name="Garbe J.R."/>
            <person name="Macchietto M.G."/>
            <person name="Kania S.A."/>
            <person name="Gerhold R.W."/>
            <person name="Richards J.E."/>
            <person name="Wolf T.M."/>
        </authorList>
    </citation>
    <scope>NUCLEOTIDE SEQUENCE</scope>
    <source>
        <strain evidence="1">MNPRO001-30</strain>
        <tissue evidence="1">Meninges</tissue>
    </source>
</reference>
<dbReference type="InterPro" id="IPR052807">
    <property type="entry name" value="Mito_transl_resp_regulator"/>
</dbReference>
<protein>
    <submittedName>
        <fullName evidence="1">Uncharacterized protein</fullName>
    </submittedName>
</protein>
<dbReference type="PANTHER" id="PTHR46406:SF1">
    <property type="entry name" value="NITRIC OXIDE-ASSOCIATED PROTEIN 1"/>
    <property type="match status" value="1"/>
</dbReference>
<keyword evidence="2" id="KW-1185">Reference proteome</keyword>
<organism evidence="1 2">
    <name type="scientific">Parelaphostrongylus tenuis</name>
    <name type="common">Meningeal worm</name>
    <dbReference type="NCBI Taxonomy" id="148309"/>
    <lineage>
        <taxon>Eukaryota</taxon>
        <taxon>Metazoa</taxon>
        <taxon>Ecdysozoa</taxon>
        <taxon>Nematoda</taxon>
        <taxon>Chromadorea</taxon>
        <taxon>Rhabditida</taxon>
        <taxon>Rhabditina</taxon>
        <taxon>Rhabditomorpha</taxon>
        <taxon>Strongyloidea</taxon>
        <taxon>Metastrongylidae</taxon>
        <taxon>Parelaphostrongylus</taxon>
    </lineage>
</organism>
<accession>A0AAD5MEH9</accession>
<gene>
    <name evidence="1" type="ORF">KIN20_001223</name>
</gene>
<sequence>MQSHFVVSLRRKFGHGGVLKAVQTITFATKGPSRSSQIDLIHKRLAGYEREQRNESAKPVRSAFLSDSLAVDNLIRNESRYEKVLQQKELEQGTQPSSSNISSACEYPLAAKPLAENVFCNENLNSVDQTDSGAQNYGDRGYFVSGDVYMDDYVLGNTTDFPDDAMTLPSRESFGPVDAVEHIEFQLPHQTENQDLNSIDDSGTLCEDVEQVGTVNQFREAIDKRCSGCGAHLHCKNGSLPGFLPEELLDKAARKKLPETVLCRRCHLLKHYNFLEGEEKWGLWPRGCDARRVAGSTPPAAFFWSINCLEMFHALDFIKHCSG</sequence>
<name>A0AAD5MEH9_PARTN</name>
<dbReference type="Proteomes" id="UP001196413">
    <property type="component" value="Unassembled WGS sequence"/>
</dbReference>